<gene>
    <name evidence="1" type="ORF">KM1_319780</name>
</gene>
<name>M7W8Z8_ENTHI</name>
<dbReference type="AlphaFoldDB" id="M7W8Z8"/>
<reference evidence="1 2" key="1">
    <citation type="submission" date="2013-01" db="EMBL/GenBank/DDBJ databases">
        <authorList>
            <person name="Inman J."/>
            <person name="Zafar N."/>
            <person name="Lorenzi H."/>
            <person name="Caler E."/>
        </authorList>
    </citation>
    <scope>NUCLEOTIDE SEQUENCE [LARGE SCALE GENOMIC DNA]</scope>
    <source>
        <strain evidence="1 2">HM-3:IMSS</strain>
    </source>
</reference>
<proteinExistence type="predicted"/>
<evidence type="ECO:0000313" key="2">
    <source>
        <dbReference type="Proteomes" id="UP000030780"/>
    </source>
</evidence>
<sequence>MEILNKPMEDSYVKFKTSSRGKLVTNGDIIKMVIKGLGHNSDQSGATVEEFFKQIDSRTMTDENKKHFKRV</sequence>
<organism evidence="1 2">
    <name type="scientific">Entamoeba histolytica HM-3:IMSS</name>
    <dbReference type="NCBI Taxonomy" id="885315"/>
    <lineage>
        <taxon>Eukaryota</taxon>
        <taxon>Amoebozoa</taxon>
        <taxon>Evosea</taxon>
        <taxon>Archamoebae</taxon>
        <taxon>Mastigamoebida</taxon>
        <taxon>Entamoebidae</taxon>
        <taxon>Entamoeba</taxon>
    </lineage>
</organism>
<protein>
    <submittedName>
        <fullName evidence="1">Rho guanine nucleotide exchange factor, putative</fullName>
    </submittedName>
</protein>
<accession>M7W8Z8</accession>
<dbReference type="VEuPathDB" id="AmoebaDB:KM1_319780"/>
<feature type="non-terminal residue" evidence="1">
    <location>
        <position position="71"/>
    </location>
</feature>
<evidence type="ECO:0000313" key="1">
    <source>
        <dbReference type="EMBL" id="EMS16732.1"/>
    </source>
</evidence>
<dbReference type="EMBL" id="KB637352">
    <property type="protein sequence ID" value="EMS16732.1"/>
    <property type="molecule type" value="Genomic_DNA"/>
</dbReference>
<dbReference type="Proteomes" id="UP000030780">
    <property type="component" value="Unassembled WGS sequence"/>
</dbReference>